<dbReference type="EMBL" id="JADFTS010000008">
    <property type="protein sequence ID" value="KAF9591709.1"/>
    <property type="molecule type" value="Genomic_DNA"/>
</dbReference>
<dbReference type="Proteomes" id="UP000631114">
    <property type="component" value="Unassembled WGS sequence"/>
</dbReference>
<evidence type="ECO:0000256" key="1">
    <source>
        <dbReference type="SAM" id="MobiDB-lite"/>
    </source>
</evidence>
<keyword evidence="3" id="KW-1185">Reference proteome</keyword>
<evidence type="ECO:0008006" key="4">
    <source>
        <dbReference type="Google" id="ProtNLM"/>
    </source>
</evidence>
<dbReference type="Pfam" id="PF03004">
    <property type="entry name" value="Transposase_24"/>
    <property type="match status" value="1"/>
</dbReference>
<proteinExistence type="predicted"/>
<name>A0A835H3V8_9MAGN</name>
<feature type="compositionally biased region" description="Polar residues" evidence="1">
    <location>
        <begin position="1"/>
        <end position="21"/>
    </location>
</feature>
<gene>
    <name evidence="2" type="ORF">IFM89_006055</name>
</gene>
<dbReference type="InterPro" id="IPR004252">
    <property type="entry name" value="Probable_transposase_24"/>
</dbReference>
<evidence type="ECO:0000313" key="3">
    <source>
        <dbReference type="Proteomes" id="UP000631114"/>
    </source>
</evidence>
<dbReference type="PANTHER" id="PTHR33018">
    <property type="entry name" value="OS10G0338966 PROTEIN-RELATED"/>
    <property type="match status" value="1"/>
</dbReference>
<accession>A0A835H3V8</accession>
<protein>
    <recommendedName>
        <fullName evidence="4">Transposase</fullName>
    </recommendedName>
</protein>
<feature type="non-terminal residue" evidence="2">
    <location>
        <position position="1"/>
    </location>
</feature>
<comment type="caution">
    <text evidence="2">The sequence shown here is derived from an EMBL/GenBank/DDBJ whole genome shotgun (WGS) entry which is preliminary data.</text>
</comment>
<dbReference type="OrthoDB" id="1112033at2759"/>
<organism evidence="2 3">
    <name type="scientific">Coptis chinensis</name>
    <dbReference type="NCBI Taxonomy" id="261450"/>
    <lineage>
        <taxon>Eukaryota</taxon>
        <taxon>Viridiplantae</taxon>
        <taxon>Streptophyta</taxon>
        <taxon>Embryophyta</taxon>
        <taxon>Tracheophyta</taxon>
        <taxon>Spermatophyta</taxon>
        <taxon>Magnoliopsida</taxon>
        <taxon>Ranunculales</taxon>
        <taxon>Ranunculaceae</taxon>
        <taxon>Coptidoideae</taxon>
        <taxon>Coptis</taxon>
    </lineage>
</organism>
<evidence type="ECO:0000313" key="2">
    <source>
        <dbReference type="EMBL" id="KAF9591709.1"/>
    </source>
</evidence>
<sequence length="294" mass="33751">MDRGSNTPTIVQPANISTSAEPSRKRGRATCDIVVTEKSKRMKVPFNERGQPIEDESNKLVSFLGATVREIVDINIDDWRKVSKELKNNLWTMTKKKFVLKEEARNYVLKKSGYLWRTSKSRLNALIDARDNKRDRIAACPKDMNRQMWKIFVRKHSSREYQEKRKIFRQIRLKHTLPHTSSRLGYACLEAKMKKESSDPSSITKSDVWVKGHTKKNGELVNAEVAEKMGYDPMFSTTTNARKGKKLGSGASKIEVNFVNDPKAKLWRPSNGMKTFEDALGYSIAWPTDHVIKE</sequence>
<feature type="region of interest" description="Disordered" evidence="1">
    <location>
        <begin position="1"/>
        <end position="28"/>
    </location>
</feature>
<reference evidence="2 3" key="1">
    <citation type="submission" date="2020-10" db="EMBL/GenBank/DDBJ databases">
        <title>The Coptis chinensis genome and diversification of protoberbering-type alkaloids.</title>
        <authorList>
            <person name="Wang B."/>
            <person name="Shu S."/>
            <person name="Song C."/>
            <person name="Liu Y."/>
        </authorList>
    </citation>
    <scope>NUCLEOTIDE SEQUENCE [LARGE SCALE GENOMIC DNA]</scope>
    <source>
        <strain evidence="2">HL-2020</strain>
        <tissue evidence="2">Leaf</tissue>
    </source>
</reference>
<dbReference type="AlphaFoldDB" id="A0A835H3V8"/>
<dbReference type="PANTHER" id="PTHR33018:SF37">
    <property type="entry name" value="TRANSPOSASE TNP1_EN_SPM-LIKE DOMAIN-CONTAINING PROTEIN"/>
    <property type="match status" value="1"/>
</dbReference>